<dbReference type="UniPathway" id="UPA00077">
    <property type="reaction ID" value="UER00155"/>
</dbReference>
<dbReference type="EC" id="2.7.6.3" evidence="3"/>
<name>A0A2U2C7L0_9RHOB</name>
<dbReference type="GO" id="GO:0046656">
    <property type="term" value="P:folic acid biosynthetic process"/>
    <property type="evidence" value="ECO:0007669"/>
    <property type="project" value="UniProtKB-KW"/>
</dbReference>
<evidence type="ECO:0000256" key="7">
    <source>
        <dbReference type="ARBA" id="ARBA00022777"/>
    </source>
</evidence>
<dbReference type="Proteomes" id="UP000244940">
    <property type="component" value="Unassembled WGS sequence"/>
</dbReference>
<keyword evidence="7 14" id="KW-0418">Kinase</keyword>
<dbReference type="Pfam" id="PF01288">
    <property type="entry name" value="HPPK"/>
    <property type="match status" value="1"/>
</dbReference>
<dbReference type="CDD" id="cd00483">
    <property type="entry name" value="HPPK"/>
    <property type="match status" value="1"/>
</dbReference>
<gene>
    <name evidence="14" type="primary">folK</name>
    <name evidence="14" type="ORF">C4N9_15575</name>
</gene>
<dbReference type="OrthoDB" id="9808041at2"/>
<dbReference type="NCBIfam" id="TIGR01498">
    <property type="entry name" value="folK"/>
    <property type="match status" value="1"/>
</dbReference>
<organism evidence="14 15">
    <name type="scientific">Pararhodobacter marinus</name>
    <dbReference type="NCBI Taxonomy" id="2184063"/>
    <lineage>
        <taxon>Bacteria</taxon>
        <taxon>Pseudomonadati</taxon>
        <taxon>Pseudomonadota</taxon>
        <taxon>Alphaproteobacteria</taxon>
        <taxon>Rhodobacterales</taxon>
        <taxon>Paracoccaceae</taxon>
        <taxon>Pararhodobacter</taxon>
    </lineage>
</organism>
<evidence type="ECO:0000256" key="9">
    <source>
        <dbReference type="ARBA" id="ARBA00022909"/>
    </source>
</evidence>
<dbReference type="GO" id="GO:0005524">
    <property type="term" value="F:ATP binding"/>
    <property type="evidence" value="ECO:0007669"/>
    <property type="project" value="UniProtKB-KW"/>
</dbReference>
<evidence type="ECO:0000313" key="14">
    <source>
        <dbReference type="EMBL" id="PWE27878.1"/>
    </source>
</evidence>
<keyword evidence="15" id="KW-1185">Reference proteome</keyword>
<dbReference type="InterPro" id="IPR000550">
    <property type="entry name" value="Hppk"/>
</dbReference>
<evidence type="ECO:0000313" key="15">
    <source>
        <dbReference type="Proteomes" id="UP000244940"/>
    </source>
</evidence>
<evidence type="ECO:0000259" key="13">
    <source>
        <dbReference type="Pfam" id="PF01288"/>
    </source>
</evidence>
<protein>
    <recommendedName>
        <fullName evidence="4">2-amino-4-hydroxy-6-hydroxymethyldihydropteridine pyrophosphokinase</fullName>
        <ecNumber evidence="3">2.7.6.3</ecNumber>
    </recommendedName>
    <alternativeName>
        <fullName evidence="11">6-hydroxymethyl-7,8-dihydropterin pyrophosphokinase</fullName>
    </alternativeName>
    <alternativeName>
        <fullName evidence="12">7,8-dihydro-6-hydroxymethylpterin-pyrophosphokinase</fullName>
    </alternativeName>
</protein>
<comment type="pathway">
    <text evidence="1">Cofactor biosynthesis; tetrahydrofolate biosynthesis; 2-amino-4-hydroxy-6-hydroxymethyl-7,8-dihydropteridine diphosphate from 7,8-dihydroneopterin triphosphate: step 4/4.</text>
</comment>
<evidence type="ECO:0000256" key="8">
    <source>
        <dbReference type="ARBA" id="ARBA00022840"/>
    </source>
</evidence>
<dbReference type="InterPro" id="IPR035907">
    <property type="entry name" value="Hppk_sf"/>
</dbReference>
<dbReference type="GO" id="GO:0003848">
    <property type="term" value="F:2-amino-4-hydroxy-6-hydroxymethyldihydropteridine diphosphokinase activity"/>
    <property type="evidence" value="ECO:0007669"/>
    <property type="project" value="UniProtKB-EC"/>
</dbReference>
<evidence type="ECO:0000256" key="6">
    <source>
        <dbReference type="ARBA" id="ARBA00022741"/>
    </source>
</evidence>
<dbReference type="Gene3D" id="3.30.70.560">
    <property type="entry name" value="7,8-Dihydro-6-hydroxymethylpterin-pyrophosphokinase HPPK"/>
    <property type="match status" value="1"/>
</dbReference>
<dbReference type="GO" id="GO:0016301">
    <property type="term" value="F:kinase activity"/>
    <property type="evidence" value="ECO:0007669"/>
    <property type="project" value="UniProtKB-KW"/>
</dbReference>
<dbReference type="PANTHER" id="PTHR43071">
    <property type="entry name" value="2-AMINO-4-HYDROXY-6-HYDROXYMETHYLDIHYDROPTERIDINE PYROPHOSPHOKINASE"/>
    <property type="match status" value="1"/>
</dbReference>
<evidence type="ECO:0000256" key="10">
    <source>
        <dbReference type="ARBA" id="ARBA00029409"/>
    </source>
</evidence>
<evidence type="ECO:0000256" key="12">
    <source>
        <dbReference type="ARBA" id="ARBA00033413"/>
    </source>
</evidence>
<dbReference type="GO" id="GO:0046654">
    <property type="term" value="P:tetrahydrofolate biosynthetic process"/>
    <property type="evidence" value="ECO:0007669"/>
    <property type="project" value="UniProtKB-UniPathway"/>
</dbReference>
<proteinExistence type="inferred from homology"/>
<dbReference type="SUPFAM" id="SSF55083">
    <property type="entry name" value="6-hydroxymethyl-7,8-dihydropterin pyrophosphokinase, HPPK"/>
    <property type="match status" value="1"/>
</dbReference>
<evidence type="ECO:0000256" key="3">
    <source>
        <dbReference type="ARBA" id="ARBA00013253"/>
    </source>
</evidence>
<evidence type="ECO:0000256" key="5">
    <source>
        <dbReference type="ARBA" id="ARBA00022679"/>
    </source>
</evidence>
<accession>A0A2U2C7L0</accession>
<evidence type="ECO:0000256" key="1">
    <source>
        <dbReference type="ARBA" id="ARBA00005051"/>
    </source>
</evidence>
<evidence type="ECO:0000256" key="11">
    <source>
        <dbReference type="ARBA" id="ARBA00029766"/>
    </source>
</evidence>
<keyword evidence="5" id="KW-0808">Transferase</keyword>
<dbReference type="EMBL" id="QEYD01000009">
    <property type="protein sequence ID" value="PWE27878.1"/>
    <property type="molecule type" value="Genomic_DNA"/>
</dbReference>
<reference evidence="14 15" key="1">
    <citation type="submission" date="2018-05" db="EMBL/GenBank/DDBJ databases">
        <title>Pararhodobacter marina sp. nov., isolated from deep-sea water of the Indian Ocean.</title>
        <authorList>
            <person name="Lai Q.Sr."/>
            <person name="Liu X."/>
            <person name="Shao Z."/>
        </authorList>
    </citation>
    <scope>NUCLEOTIDE SEQUENCE [LARGE SCALE GENOMIC DNA]</scope>
    <source>
        <strain evidence="14 15">CIC4N-9</strain>
    </source>
</reference>
<comment type="function">
    <text evidence="10">Catalyzes the transfer of pyrophosphate from adenosine triphosphate (ATP) to 6-hydroxymethyl-7,8-dihydropterin, an enzymatic step in folate biosynthesis pathway.</text>
</comment>
<sequence>MPPSVHRNLHLLALGSNASVESSANRSLLNRALDIFNSLSGVTLRCSRFYVTPAFPAGAGPDFVNACVAVESDLSPAEMLALCHRIEADLGRVRKERWGQRVIDIDLLACGDRVLPDGETLRRWMALPLARQMKEAPGELILPHPRLHERGFVLVPLADVAPDWVHPVLDRSVAQMLAALAPEEIAAIRPI</sequence>
<feature type="domain" description="7,8-dihydro-6-hydroxymethylpterin-pyrophosphokinase" evidence="13">
    <location>
        <begin position="12"/>
        <end position="162"/>
    </location>
</feature>
<evidence type="ECO:0000256" key="2">
    <source>
        <dbReference type="ARBA" id="ARBA00005810"/>
    </source>
</evidence>
<comment type="similarity">
    <text evidence="2">Belongs to the HPPK family.</text>
</comment>
<keyword evidence="8" id="KW-0067">ATP-binding</keyword>
<keyword evidence="9" id="KW-0289">Folate biosynthesis</keyword>
<keyword evidence="6" id="KW-0547">Nucleotide-binding</keyword>
<dbReference type="PANTHER" id="PTHR43071:SF1">
    <property type="entry name" value="2-AMINO-4-HYDROXY-6-HYDROXYMETHYLDIHYDROPTERIDINE PYROPHOSPHOKINASE"/>
    <property type="match status" value="1"/>
</dbReference>
<evidence type="ECO:0000256" key="4">
    <source>
        <dbReference type="ARBA" id="ARBA00016218"/>
    </source>
</evidence>
<dbReference type="AlphaFoldDB" id="A0A2U2C7L0"/>
<comment type="caution">
    <text evidence="14">The sequence shown here is derived from an EMBL/GenBank/DDBJ whole genome shotgun (WGS) entry which is preliminary data.</text>
</comment>